<organism evidence="1 2">
    <name type="scientific">Araneus ventricosus</name>
    <name type="common">Orbweaver spider</name>
    <name type="synonym">Epeira ventricosa</name>
    <dbReference type="NCBI Taxonomy" id="182803"/>
    <lineage>
        <taxon>Eukaryota</taxon>
        <taxon>Metazoa</taxon>
        <taxon>Ecdysozoa</taxon>
        <taxon>Arthropoda</taxon>
        <taxon>Chelicerata</taxon>
        <taxon>Arachnida</taxon>
        <taxon>Araneae</taxon>
        <taxon>Araneomorphae</taxon>
        <taxon>Entelegynae</taxon>
        <taxon>Araneoidea</taxon>
        <taxon>Araneidae</taxon>
        <taxon>Araneus</taxon>
    </lineage>
</organism>
<reference evidence="1 2" key="1">
    <citation type="journal article" date="2019" name="Sci. Rep.">
        <title>Orb-weaving spider Araneus ventricosus genome elucidates the spidroin gene catalogue.</title>
        <authorList>
            <person name="Kono N."/>
            <person name="Nakamura H."/>
            <person name="Ohtoshi R."/>
            <person name="Moran D.A.P."/>
            <person name="Shinohara A."/>
            <person name="Yoshida Y."/>
            <person name="Fujiwara M."/>
            <person name="Mori M."/>
            <person name="Tomita M."/>
            <person name="Arakawa K."/>
        </authorList>
    </citation>
    <scope>NUCLEOTIDE SEQUENCE [LARGE SCALE GENOMIC DNA]</scope>
</reference>
<comment type="caution">
    <text evidence="1">The sequence shown here is derived from an EMBL/GenBank/DDBJ whole genome shotgun (WGS) entry which is preliminary data.</text>
</comment>
<dbReference type="InterPro" id="IPR008042">
    <property type="entry name" value="Retrotrans_Pao"/>
</dbReference>
<sequence length="98" mass="11128">MPLINSSYTPFFDASKDVYADVSYLVQESDDKNENFLASRSRIAPLKGATIPRLDFLAALVEARLTKSIVDALGWTTVKCFYWRDSTTVLTWITKEEN</sequence>
<dbReference type="AlphaFoldDB" id="A0A4Y2HGW3"/>
<gene>
    <name evidence="1" type="ORF">AVEN_56554_1</name>
</gene>
<dbReference type="PANTHER" id="PTHR47331:SF1">
    <property type="entry name" value="GAG-LIKE PROTEIN"/>
    <property type="match status" value="1"/>
</dbReference>
<accession>A0A4Y2HGW3</accession>
<dbReference type="Proteomes" id="UP000499080">
    <property type="component" value="Unassembled WGS sequence"/>
</dbReference>
<dbReference type="PANTHER" id="PTHR47331">
    <property type="entry name" value="PHD-TYPE DOMAIN-CONTAINING PROTEIN"/>
    <property type="match status" value="1"/>
</dbReference>
<keyword evidence="2" id="KW-1185">Reference proteome</keyword>
<name>A0A4Y2HGW3_ARAVE</name>
<proteinExistence type="predicted"/>
<dbReference type="OrthoDB" id="6434680at2759"/>
<evidence type="ECO:0000313" key="1">
    <source>
        <dbReference type="EMBL" id="GBM64581.1"/>
    </source>
</evidence>
<dbReference type="EMBL" id="BGPR01001936">
    <property type="protein sequence ID" value="GBM64581.1"/>
    <property type="molecule type" value="Genomic_DNA"/>
</dbReference>
<evidence type="ECO:0000313" key="2">
    <source>
        <dbReference type="Proteomes" id="UP000499080"/>
    </source>
</evidence>
<protein>
    <submittedName>
        <fullName evidence="1">Uncharacterized protein</fullName>
    </submittedName>
</protein>
<dbReference type="Pfam" id="PF05380">
    <property type="entry name" value="Peptidase_A17"/>
    <property type="match status" value="1"/>
</dbReference>